<dbReference type="KEGG" id="vg:27246472"/>
<sequence>MASVRRNRSLSEEKAMEIDTYFTWPASLYDCLTIRANVLIGTELWQEDMQPWMPVWIALKDDRFVKCLNKAQAVEVIASWVWKSLDSNVPVYSNRTIWLVTRLLSKLPPLDDDWWREQSAVVRVVVQQSLLRIDNVAHLTRNDDYLELGIAE</sequence>
<evidence type="ECO:0000313" key="3">
    <source>
        <dbReference type="Proteomes" id="UP000266127"/>
    </source>
</evidence>
<dbReference type="EMBL" id="KU198621">
    <property type="protein sequence ID" value="AMU04192.1"/>
    <property type="molecule type" value="Genomic_RNA"/>
</dbReference>
<name>A0A3G1DHN3_9REOV</name>
<dbReference type="EMBL" id="KU198611">
    <property type="protein sequence ID" value="AMU04181.1"/>
    <property type="molecule type" value="Genomic_RNA"/>
</dbReference>
<dbReference type="GeneID" id="27246472"/>
<accession>A0A3G1DHN3</accession>
<dbReference type="RefSeq" id="YP_009246475.1">
    <property type="nucleotide sequence ID" value="NC_029920.1"/>
</dbReference>
<keyword evidence="3" id="KW-1185">Reference proteome</keyword>
<dbReference type="Proteomes" id="UP000266127">
    <property type="component" value="Genome"/>
</dbReference>
<protein>
    <submittedName>
        <fullName evidence="2">p18 NS</fullName>
    </submittedName>
</protein>
<organism evidence="2">
    <name type="scientific">Mahlapitsi orthoreovirus</name>
    <dbReference type="NCBI Taxonomy" id="2170064"/>
    <lineage>
        <taxon>Viruses</taxon>
        <taxon>Riboviria</taxon>
        <taxon>Orthornavirae</taxon>
        <taxon>Duplornaviricota</taxon>
        <taxon>Resentoviricetes</taxon>
        <taxon>Reovirales</taxon>
        <taxon>Spinareoviridae</taxon>
        <taxon>Orthoreovirus</taxon>
        <taxon>Orthoreovirus mahlapitsiense</taxon>
    </lineage>
</organism>
<evidence type="ECO:0000313" key="2">
    <source>
        <dbReference type="EMBL" id="AMU04192.1"/>
    </source>
</evidence>
<evidence type="ECO:0000313" key="1">
    <source>
        <dbReference type="EMBL" id="AMU04181.1"/>
    </source>
</evidence>
<proteinExistence type="predicted"/>
<reference evidence="2 3" key="1">
    <citation type="journal article" date="2016" name="Viruses">
        <title>Isolation of a Novel Fusogenic Orthoreovirus from Eucampsipoda africana Bat Flies in South Africa.</title>
        <authorList>
            <person name="Jansen van Vuren P."/>
            <person name="Wiley M."/>
            <person name="Palacios G."/>
            <person name="Storm N."/>
            <person name="McCulloch S."/>
            <person name="Markotter W."/>
            <person name="Birkhead M."/>
            <person name="Kemp A."/>
            <person name="Paweska J.T."/>
        </authorList>
    </citation>
    <scope>NUCLEOTIDE SEQUENCE</scope>
    <source>
        <strain evidence="2">0624</strain>
        <strain evidence="1">2511</strain>
    </source>
</reference>